<evidence type="ECO:0000313" key="1">
    <source>
        <dbReference type="EMBL" id="MPM56007.1"/>
    </source>
</evidence>
<gene>
    <name evidence="1" type="ORF">SDC9_102805</name>
</gene>
<comment type="caution">
    <text evidence="1">The sequence shown here is derived from an EMBL/GenBank/DDBJ whole genome shotgun (WGS) entry which is preliminary data.</text>
</comment>
<sequence length="66" mass="6768">MLAVGRQRGVVGLPVVVAVGGDDERVHHAAAGVAQFVVVRQQGTGHLARRGVLHLDGHLGLLLSSG</sequence>
<protein>
    <submittedName>
        <fullName evidence="1">Uncharacterized protein</fullName>
    </submittedName>
</protein>
<name>A0A645ASF4_9ZZZZ</name>
<dbReference type="AlphaFoldDB" id="A0A645ASF4"/>
<reference evidence="1" key="1">
    <citation type="submission" date="2019-08" db="EMBL/GenBank/DDBJ databases">
        <authorList>
            <person name="Kucharzyk K."/>
            <person name="Murdoch R.W."/>
            <person name="Higgins S."/>
            <person name="Loffler F."/>
        </authorList>
    </citation>
    <scope>NUCLEOTIDE SEQUENCE</scope>
</reference>
<proteinExistence type="predicted"/>
<dbReference type="EMBL" id="VSSQ01015537">
    <property type="protein sequence ID" value="MPM56007.1"/>
    <property type="molecule type" value="Genomic_DNA"/>
</dbReference>
<accession>A0A645ASF4</accession>
<organism evidence="1">
    <name type="scientific">bioreactor metagenome</name>
    <dbReference type="NCBI Taxonomy" id="1076179"/>
    <lineage>
        <taxon>unclassified sequences</taxon>
        <taxon>metagenomes</taxon>
        <taxon>ecological metagenomes</taxon>
    </lineage>
</organism>